<dbReference type="SUPFAM" id="SSF52540">
    <property type="entry name" value="P-loop containing nucleoside triphosphate hydrolases"/>
    <property type="match status" value="1"/>
</dbReference>
<evidence type="ECO:0000256" key="7">
    <source>
        <dbReference type="ARBA" id="ARBA00022840"/>
    </source>
</evidence>
<sequence>MKMNVQKLGEISLVDAVHITSSTTDVEKDAEGTMIDAAFSAPSQLKQSYLIVPAKLRLVTLIALLKSTFARKGSVMKAIIFISCADSVDFHFELLKDTTPPKAAVLPSPESDGETATKQPKPNPHIETTVAPAAYITSPANSNIVLHRLHGSLAQQVRTATLNSFTACKDPAVLITTDISSRGLDVPAVELVVEYDPAFAVAEHVHRIGRTARAGRPGKAVVFLQPGCEEGYVELLKSNSGSSAIVPQLYDAVLQKGLLTPVQLPGGGDNGNEGKQSWTGRAEALQLSLEQRLLAKDEEEEEDPKFNKSRGKKGQRYPQPKKDNPLLESARQAFKSHVRAYATHVKEERGYFDKNQLHLGHMAKSFGLREAPGGIGGGVSKKRNIPASAGGHKSFAGPGQGQKRKDRDDDVGDGAVDEDAARRMREKMKAMMNTGASEFNIG</sequence>
<dbReference type="GO" id="GO:0006364">
    <property type="term" value="P:rRNA processing"/>
    <property type="evidence" value="ECO:0007669"/>
    <property type="project" value="UniProtKB-KW"/>
</dbReference>
<dbReference type="GO" id="GO:0003723">
    <property type="term" value="F:RNA binding"/>
    <property type="evidence" value="ECO:0007669"/>
    <property type="project" value="UniProtKB-UniRule"/>
</dbReference>
<evidence type="ECO:0000256" key="10">
    <source>
        <dbReference type="RuleBase" id="RU365068"/>
    </source>
</evidence>
<dbReference type="STRING" id="177199.A0A420XZN4"/>
<proteinExistence type="inferred from homology"/>
<organism evidence="13 14">
    <name type="scientific">Coniochaeta pulveracea</name>
    <dbReference type="NCBI Taxonomy" id="177199"/>
    <lineage>
        <taxon>Eukaryota</taxon>
        <taxon>Fungi</taxon>
        <taxon>Dikarya</taxon>
        <taxon>Ascomycota</taxon>
        <taxon>Pezizomycotina</taxon>
        <taxon>Sordariomycetes</taxon>
        <taxon>Sordariomycetidae</taxon>
        <taxon>Coniochaetales</taxon>
        <taxon>Coniochaetaceae</taxon>
        <taxon>Coniochaeta</taxon>
    </lineage>
</organism>
<dbReference type="Pfam" id="PF13959">
    <property type="entry name" value="CTE_SPB4"/>
    <property type="match status" value="1"/>
</dbReference>
<reference evidence="13 14" key="1">
    <citation type="submission" date="2018-08" db="EMBL/GenBank/DDBJ databases">
        <title>Draft genome of the lignicolous fungus Coniochaeta pulveracea.</title>
        <authorList>
            <person name="Borstlap C.J."/>
            <person name="De Witt R.N."/>
            <person name="Botha A."/>
            <person name="Volschenk H."/>
        </authorList>
    </citation>
    <scope>NUCLEOTIDE SEQUENCE [LARGE SCALE GENOMIC DNA]</scope>
    <source>
        <strain evidence="13 14">CAB683</strain>
    </source>
</reference>
<protein>
    <recommendedName>
        <fullName evidence="10">ATP-dependent RNA helicase</fullName>
        <ecNumber evidence="10">3.6.4.13</ecNumber>
    </recommendedName>
</protein>
<evidence type="ECO:0000259" key="12">
    <source>
        <dbReference type="PROSITE" id="PS51194"/>
    </source>
</evidence>
<dbReference type="InterPro" id="IPR001650">
    <property type="entry name" value="Helicase_C-like"/>
</dbReference>
<evidence type="ECO:0000256" key="1">
    <source>
        <dbReference type="ARBA" id="ARBA00004604"/>
    </source>
</evidence>
<name>A0A420XZN4_9PEZI</name>
<evidence type="ECO:0000256" key="6">
    <source>
        <dbReference type="ARBA" id="ARBA00022806"/>
    </source>
</evidence>
<comment type="similarity">
    <text evidence="10">Belongs to the DEAD box helicase family.</text>
</comment>
<keyword evidence="6 10" id="KW-0347">Helicase</keyword>
<keyword evidence="3" id="KW-0698">rRNA processing</keyword>
<dbReference type="GO" id="GO:0016787">
    <property type="term" value="F:hydrolase activity"/>
    <property type="evidence" value="ECO:0007669"/>
    <property type="project" value="UniProtKB-KW"/>
</dbReference>
<dbReference type="Pfam" id="PF00271">
    <property type="entry name" value="Helicase_C"/>
    <property type="match status" value="1"/>
</dbReference>
<keyword evidence="2" id="KW-0690">Ribosome biogenesis</keyword>
<dbReference type="PROSITE" id="PS51194">
    <property type="entry name" value="HELICASE_CTER"/>
    <property type="match status" value="1"/>
</dbReference>
<evidence type="ECO:0000256" key="2">
    <source>
        <dbReference type="ARBA" id="ARBA00022517"/>
    </source>
</evidence>
<dbReference type="SMART" id="SM00490">
    <property type="entry name" value="HELICc"/>
    <property type="match status" value="1"/>
</dbReference>
<dbReference type="PANTHER" id="PTHR24031">
    <property type="entry name" value="RNA HELICASE"/>
    <property type="match status" value="1"/>
</dbReference>
<dbReference type="OrthoDB" id="422663at2759"/>
<dbReference type="SMART" id="SM01178">
    <property type="entry name" value="DUF4217"/>
    <property type="match status" value="1"/>
</dbReference>
<feature type="compositionally biased region" description="Acidic residues" evidence="11">
    <location>
        <begin position="409"/>
        <end position="418"/>
    </location>
</feature>
<dbReference type="InterPro" id="IPR027417">
    <property type="entry name" value="P-loop_NTPase"/>
</dbReference>
<dbReference type="Proteomes" id="UP000275385">
    <property type="component" value="Unassembled WGS sequence"/>
</dbReference>
<dbReference type="AlphaFoldDB" id="A0A420XZN4"/>
<dbReference type="GO" id="GO:0003724">
    <property type="term" value="F:RNA helicase activity"/>
    <property type="evidence" value="ECO:0007669"/>
    <property type="project" value="UniProtKB-EC"/>
</dbReference>
<keyword evidence="9" id="KW-0539">Nucleus</keyword>
<keyword evidence="5 10" id="KW-0378">Hydrolase</keyword>
<dbReference type="EMBL" id="QVQW01000086">
    <property type="protein sequence ID" value="RKU40969.1"/>
    <property type="molecule type" value="Genomic_DNA"/>
</dbReference>
<feature type="region of interest" description="Disordered" evidence="11">
    <location>
        <begin position="103"/>
        <end position="125"/>
    </location>
</feature>
<evidence type="ECO:0000256" key="8">
    <source>
        <dbReference type="ARBA" id="ARBA00022884"/>
    </source>
</evidence>
<dbReference type="GO" id="GO:0005730">
    <property type="term" value="C:nucleolus"/>
    <property type="evidence" value="ECO:0007669"/>
    <property type="project" value="UniProtKB-SubCell"/>
</dbReference>
<dbReference type="Gene3D" id="3.40.50.300">
    <property type="entry name" value="P-loop containing nucleotide triphosphate hydrolases"/>
    <property type="match status" value="1"/>
</dbReference>
<dbReference type="EC" id="3.6.4.13" evidence="10"/>
<feature type="region of interest" description="Disordered" evidence="11">
    <location>
        <begin position="294"/>
        <end position="327"/>
    </location>
</feature>
<evidence type="ECO:0000256" key="9">
    <source>
        <dbReference type="ARBA" id="ARBA00023242"/>
    </source>
</evidence>
<keyword evidence="14" id="KW-1185">Reference proteome</keyword>
<accession>A0A420XZN4</accession>
<gene>
    <name evidence="13" type="primary">DBP7</name>
    <name evidence="13" type="ORF">DL546_003655</name>
</gene>
<comment type="subcellular location">
    <subcellularLocation>
        <location evidence="1">Nucleus</location>
        <location evidence="1">Nucleolus</location>
    </subcellularLocation>
</comment>
<evidence type="ECO:0000256" key="4">
    <source>
        <dbReference type="ARBA" id="ARBA00022741"/>
    </source>
</evidence>
<dbReference type="InterPro" id="IPR025313">
    <property type="entry name" value="SPB4-like_CTE"/>
</dbReference>
<comment type="catalytic activity">
    <reaction evidence="10">
        <text>ATP + H2O = ADP + phosphate + H(+)</text>
        <dbReference type="Rhea" id="RHEA:13065"/>
        <dbReference type="ChEBI" id="CHEBI:15377"/>
        <dbReference type="ChEBI" id="CHEBI:15378"/>
        <dbReference type="ChEBI" id="CHEBI:30616"/>
        <dbReference type="ChEBI" id="CHEBI:43474"/>
        <dbReference type="ChEBI" id="CHEBI:456216"/>
        <dbReference type="EC" id="3.6.4.13"/>
    </reaction>
</comment>
<evidence type="ECO:0000313" key="14">
    <source>
        <dbReference type="Proteomes" id="UP000275385"/>
    </source>
</evidence>
<comment type="caution">
    <text evidence="13">The sequence shown here is derived from an EMBL/GenBank/DDBJ whole genome shotgun (WGS) entry which is preliminary data.</text>
</comment>
<dbReference type="GO" id="GO:0005524">
    <property type="term" value="F:ATP binding"/>
    <property type="evidence" value="ECO:0007669"/>
    <property type="project" value="UniProtKB-UniRule"/>
</dbReference>
<dbReference type="CDD" id="cd18787">
    <property type="entry name" value="SF2_C_DEAD"/>
    <property type="match status" value="1"/>
</dbReference>
<comment type="function">
    <text evidence="10">RNA helicase.</text>
</comment>
<evidence type="ECO:0000313" key="13">
    <source>
        <dbReference type="EMBL" id="RKU40969.1"/>
    </source>
</evidence>
<evidence type="ECO:0000256" key="11">
    <source>
        <dbReference type="SAM" id="MobiDB-lite"/>
    </source>
</evidence>
<evidence type="ECO:0000256" key="3">
    <source>
        <dbReference type="ARBA" id="ARBA00022552"/>
    </source>
</evidence>
<keyword evidence="8 10" id="KW-0694">RNA-binding</keyword>
<feature type="region of interest" description="Disordered" evidence="11">
    <location>
        <begin position="369"/>
        <end position="425"/>
    </location>
</feature>
<evidence type="ECO:0000256" key="5">
    <source>
        <dbReference type="ARBA" id="ARBA00022801"/>
    </source>
</evidence>
<keyword evidence="7 10" id="KW-0067">ATP-binding</keyword>
<keyword evidence="4 10" id="KW-0547">Nucleotide-binding</keyword>
<comment type="domain">
    <text evidence="10">The Q motif is unique to and characteristic of the DEAD box family of RNA helicases and controls ATP binding and hydrolysis.</text>
</comment>
<feature type="domain" description="Helicase C-terminal" evidence="12">
    <location>
        <begin position="44"/>
        <end position="260"/>
    </location>
</feature>